<dbReference type="EC" id="2.1.1.-" evidence="6"/>
<dbReference type="SUPFAM" id="SSF53335">
    <property type="entry name" value="S-adenosyl-L-methionine-dependent methyltransferases"/>
    <property type="match status" value="1"/>
</dbReference>
<dbReference type="InterPro" id="IPR007213">
    <property type="entry name" value="Ppm1/Ppm2/Tcmp"/>
</dbReference>
<proteinExistence type="inferred from homology"/>
<dbReference type="Proteomes" id="UP000707731">
    <property type="component" value="Unassembled WGS sequence"/>
</dbReference>
<gene>
    <name evidence="7" type="ORF">IU449_25140</name>
</gene>
<dbReference type="InterPro" id="IPR011610">
    <property type="entry name" value="SAM_mthyl_Trfase_ML2640-like"/>
</dbReference>
<accession>A0ABS0DH43</accession>
<reference evidence="7 8" key="1">
    <citation type="submission" date="2020-10" db="EMBL/GenBank/DDBJ databases">
        <title>Identification of Nocardia species via Next-generation sequencing and recognition of intraspecies genetic diversity.</title>
        <authorList>
            <person name="Li P."/>
            <person name="Li P."/>
            <person name="Lu B."/>
        </authorList>
    </citation>
    <scope>NUCLEOTIDE SEQUENCE [LARGE SCALE GENOMIC DNA]</scope>
    <source>
        <strain evidence="7 8">BJ06-0143</strain>
    </source>
</reference>
<evidence type="ECO:0000256" key="3">
    <source>
        <dbReference type="ARBA" id="ARBA00022603"/>
    </source>
</evidence>
<comment type="similarity">
    <text evidence="2 6">Belongs to the UPF0677 family.</text>
</comment>
<organism evidence="7 8">
    <name type="scientific">Nocardia higoensis</name>
    <dbReference type="NCBI Taxonomy" id="228599"/>
    <lineage>
        <taxon>Bacteria</taxon>
        <taxon>Bacillati</taxon>
        <taxon>Actinomycetota</taxon>
        <taxon>Actinomycetes</taxon>
        <taxon>Mycobacteriales</taxon>
        <taxon>Nocardiaceae</taxon>
        <taxon>Nocardia</taxon>
    </lineage>
</organism>
<dbReference type="GO" id="GO:0008168">
    <property type="term" value="F:methyltransferase activity"/>
    <property type="evidence" value="ECO:0007669"/>
    <property type="project" value="UniProtKB-KW"/>
</dbReference>
<dbReference type="EMBL" id="JADLQN010000006">
    <property type="protein sequence ID" value="MBF6357788.1"/>
    <property type="molecule type" value="Genomic_DNA"/>
</dbReference>
<dbReference type="PANTHER" id="PTHR43619">
    <property type="entry name" value="S-ADENOSYL-L-METHIONINE-DEPENDENT METHYLTRANSFERASE YKTD-RELATED"/>
    <property type="match status" value="1"/>
</dbReference>
<comment type="caution">
    <text evidence="7">The sequence shown here is derived from an EMBL/GenBank/DDBJ whole genome shotgun (WGS) entry which is preliminary data.</text>
</comment>
<dbReference type="NCBIfam" id="TIGR00027">
    <property type="entry name" value="mthyl_TIGR00027"/>
    <property type="match status" value="1"/>
</dbReference>
<evidence type="ECO:0000313" key="7">
    <source>
        <dbReference type="EMBL" id="MBF6357788.1"/>
    </source>
</evidence>
<dbReference type="PANTHER" id="PTHR43619:SF2">
    <property type="entry name" value="S-ADENOSYL-L-METHIONINE-DEPENDENT METHYLTRANSFERASES SUPERFAMILY PROTEIN"/>
    <property type="match status" value="1"/>
</dbReference>
<dbReference type="Gene3D" id="3.40.50.150">
    <property type="entry name" value="Vaccinia Virus protein VP39"/>
    <property type="match status" value="1"/>
</dbReference>
<dbReference type="Pfam" id="PF04072">
    <property type="entry name" value="LCM"/>
    <property type="match status" value="1"/>
</dbReference>
<dbReference type="RefSeq" id="WP_195004608.1">
    <property type="nucleotide sequence ID" value="NZ_JADLQN010000006.1"/>
</dbReference>
<evidence type="ECO:0000256" key="6">
    <source>
        <dbReference type="RuleBase" id="RU362030"/>
    </source>
</evidence>
<sequence>MTERHHGGVPFTSGRRGASAIRDVSDTARWVAVHRGRESLRPDALFHDPLAAELVGADGADLADPRLLPPGARDHWPTVVRTRLIDDLLSRSIAEGCDRVVNLAAGLDTRPYRLPLPPDLGWYEADLPDMVAGKDRVLAGRTPHCRRISRALDVTDRPALEDFLAEATAGAARPLVLTEGLLPYLPEPRVRDIRAAVGAAPVHWWVFDHWSPLMLRAVNTLLGGVLGSATWQFAAPLTYFDGWTLDSARSIFRAAARLRRAPLPFAPWALLPDRGLLGRPEKSRVWCATVRLRRAPGTGSA</sequence>
<dbReference type="InterPro" id="IPR029063">
    <property type="entry name" value="SAM-dependent_MTases_sf"/>
</dbReference>
<protein>
    <recommendedName>
        <fullName evidence="6">S-adenosyl-L-methionine-dependent methyltransferase</fullName>
        <ecNumber evidence="6">2.1.1.-</ecNumber>
    </recommendedName>
</protein>
<evidence type="ECO:0000256" key="5">
    <source>
        <dbReference type="ARBA" id="ARBA00022691"/>
    </source>
</evidence>
<evidence type="ECO:0000313" key="8">
    <source>
        <dbReference type="Proteomes" id="UP000707731"/>
    </source>
</evidence>
<name>A0ABS0DH43_9NOCA</name>
<keyword evidence="8" id="KW-1185">Reference proteome</keyword>
<evidence type="ECO:0000256" key="2">
    <source>
        <dbReference type="ARBA" id="ARBA00008138"/>
    </source>
</evidence>
<keyword evidence="5 6" id="KW-0949">S-adenosyl-L-methionine</keyword>
<evidence type="ECO:0000256" key="1">
    <source>
        <dbReference type="ARBA" id="ARBA00003907"/>
    </source>
</evidence>
<keyword evidence="3 6" id="KW-0489">Methyltransferase</keyword>
<comment type="function">
    <text evidence="1 6">Exhibits S-adenosyl-L-methionine-dependent methyltransferase activity.</text>
</comment>
<keyword evidence="4 7" id="KW-0808">Transferase</keyword>
<dbReference type="GO" id="GO:0032259">
    <property type="term" value="P:methylation"/>
    <property type="evidence" value="ECO:0007669"/>
    <property type="project" value="UniProtKB-KW"/>
</dbReference>
<evidence type="ECO:0000256" key="4">
    <source>
        <dbReference type="ARBA" id="ARBA00022679"/>
    </source>
</evidence>